<dbReference type="EMBL" id="LT594324">
    <property type="protein sequence ID" value="SBT44452.1"/>
    <property type="molecule type" value="Genomic_DNA"/>
</dbReference>
<evidence type="ECO:0000256" key="2">
    <source>
        <dbReference type="SAM" id="MobiDB-lite"/>
    </source>
</evidence>
<feature type="region of interest" description="Disordered" evidence="2">
    <location>
        <begin position="129"/>
        <end position="149"/>
    </location>
</feature>
<keyword evidence="5" id="KW-1185">Reference proteome</keyword>
<feature type="signal peptide" evidence="3">
    <location>
        <begin position="1"/>
        <end position="32"/>
    </location>
</feature>
<dbReference type="OrthoDB" id="4710763at2"/>
<dbReference type="AlphaFoldDB" id="A0A1A8ZKN8"/>
<feature type="compositionally biased region" description="Polar residues" evidence="2">
    <location>
        <begin position="193"/>
        <end position="204"/>
    </location>
</feature>
<gene>
    <name evidence="4" type="ORF">GA0070621_2071</name>
</gene>
<evidence type="ECO:0000313" key="5">
    <source>
        <dbReference type="Proteomes" id="UP000198765"/>
    </source>
</evidence>
<dbReference type="RefSeq" id="WP_091193864.1">
    <property type="nucleotide sequence ID" value="NZ_LT594324.1"/>
</dbReference>
<keyword evidence="1" id="KW-0175">Coiled coil</keyword>
<evidence type="ECO:0000256" key="3">
    <source>
        <dbReference type="SAM" id="SignalP"/>
    </source>
</evidence>
<dbReference type="PATRIC" id="fig|299146.4.peg.2139"/>
<keyword evidence="3" id="KW-0732">Signal</keyword>
<accession>A0A1A8ZKN8</accession>
<name>A0A1A8ZKN8_9ACTN</name>
<dbReference type="Proteomes" id="UP000198765">
    <property type="component" value="Chromosome I"/>
</dbReference>
<proteinExistence type="predicted"/>
<feature type="region of interest" description="Disordered" evidence="2">
    <location>
        <begin position="169"/>
        <end position="204"/>
    </location>
</feature>
<sequence>MLRPASTRRGARLLVLVLACAFLVLPGAPASAAPADLCAEPLAALLGVDAKIKAHNAKPHLFTLPRQQGAYAAYNAEAAKLNAELAKAKARINACIEAMKTLEDTAAGSPELTRPRPADLKAIGDATKQVPAGWQPPAPPAPGKHWRVPPSSAVRPLYRVLRDLSPPDFRNVSLRGQPRPPIGARDPAYPASSGHTIGGPNTNGLSAVSPDHIIPLAEIIHMPGFLRLSPQNMYQVVNARVNLQWLSYKSNLSKSSRSVAGMSGVDPQWQASQLQLESAVRKQLRDTIGQLLRSQG</sequence>
<feature type="coiled-coil region" evidence="1">
    <location>
        <begin position="71"/>
        <end position="105"/>
    </location>
</feature>
<reference evidence="4 5" key="1">
    <citation type="submission" date="2016-06" db="EMBL/GenBank/DDBJ databases">
        <authorList>
            <person name="Kjaerup R.B."/>
            <person name="Dalgaard T.S."/>
            <person name="Juul-Madsen H.R."/>
        </authorList>
    </citation>
    <scope>NUCLEOTIDE SEQUENCE [LARGE SCALE GENOMIC DNA]</scope>
    <source>
        <strain evidence="4 5">DSM 45248</strain>
    </source>
</reference>
<organism evidence="4 5">
    <name type="scientific">Micromonospora narathiwatensis</name>
    <dbReference type="NCBI Taxonomy" id="299146"/>
    <lineage>
        <taxon>Bacteria</taxon>
        <taxon>Bacillati</taxon>
        <taxon>Actinomycetota</taxon>
        <taxon>Actinomycetes</taxon>
        <taxon>Micromonosporales</taxon>
        <taxon>Micromonosporaceae</taxon>
        <taxon>Micromonospora</taxon>
    </lineage>
</organism>
<evidence type="ECO:0000256" key="1">
    <source>
        <dbReference type="SAM" id="Coils"/>
    </source>
</evidence>
<protein>
    <submittedName>
        <fullName evidence="4">Uncharacterized protein</fullName>
    </submittedName>
</protein>
<feature type="chain" id="PRO_5008382750" evidence="3">
    <location>
        <begin position="33"/>
        <end position="296"/>
    </location>
</feature>
<evidence type="ECO:0000313" key="4">
    <source>
        <dbReference type="EMBL" id="SBT44452.1"/>
    </source>
</evidence>